<accession>A0A8S9RUP3</accession>
<reference evidence="2" key="1">
    <citation type="submission" date="2019-12" db="EMBL/GenBank/DDBJ databases">
        <title>Genome sequencing and annotation of Brassica cretica.</title>
        <authorList>
            <person name="Studholme D.J."/>
            <person name="Sarris P."/>
        </authorList>
    </citation>
    <scope>NUCLEOTIDE SEQUENCE</scope>
    <source>
        <strain evidence="2">PFS-109/04</strain>
        <tissue evidence="2">Leaf</tissue>
    </source>
</reference>
<gene>
    <name evidence="2" type="ORF">F2Q69_00032273</name>
</gene>
<dbReference type="AlphaFoldDB" id="A0A8S9RUP3"/>
<feature type="region of interest" description="Disordered" evidence="1">
    <location>
        <begin position="1"/>
        <end position="20"/>
    </location>
</feature>
<evidence type="ECO:0000313" key="3">
    <source>
        <dbReference type="Proteomes" id="UP000712600"/>
    </source>
</evidence>
<evidence type="ECO:0000313" key="2">
    <source>
        <dbReference type="EMBL" id="KAF3585031.1"/>
    </source>
</evidence>
<proteinExistence type="predicted"/>
<dbReference type="Proteomes" id="UP000712600">
    <property type="component" value="Unassembled WGS sequence"/>
</dbReference>
<name>A0A8S9RUP3_BRACR</name>
<comment type="caution">
    <text evidence="2">The sequence shown here is derived from an EMBL/GenBank/DDBJ whole genome shotgun (WGS) entry which is preliminary data.</text>
</comment>
<evidence type="ECO:0000256" key="1">
    <source>
        <dbReference type="SAM" id="MobiDB-lite"/>
    </source>
</evidence>
<protein>
    <submittedName>
        <fullName evidence="2">Uncharacterized protein</fullName>
    </submittedName>
</protein>
<organism evidence="2 3">
    <name type="scientific">Brassica cretica</name>
    <name type="common">Mustard</name>
    <dbReference type="NCBI Taxonomy" id="69181"/>
    <lineage>
        <taxon>Eukaryota</taxon>
        <taxon>Viridiplantae</taxon>
        <taxon>Streptophyta</taxon>
        <taxon>Embryophyta</taxon>
        <taxon>Tracheophyta</taxon>
        <taxon>Spermatophyta</taxon>
        <taxon>Magnoliopsida</taxon>
        <taxon>eudicotyledons</taxon>
        <taxon>Gunneridae</taxon>
        <taxon>Pentapetalae</taxon>
        <taxon>rosids</taxon>
        <taxon>malvids</taxon>
        <taxon>Brassicales</taxon>
        <taxon>Brassicaceae</taxon>
        <taxon>Brassiceae</taxon>
        <taxon>Brassica</taxon>
    </lineage>
</organism>
<sequence>MSSVGTAVVANGSFGSHPDEKYDANALPVSVTPEPCPELKKVDTAFGRAIV</sequence>
<dbReference type="EMBL" id="QGKX02000088">
    <property type="protein sequence ID" value="KAF3585031.1"/>
    <property type="molecule type" value="Genomic_DNA"/>
</dbReference>